<dbReference type="InterPro" id="IPR012127">
    <property type="entry name" value="Cyt_c_prime"/>
</dbReference>
<keyword evidence="2" id="KW-0349">Heme</keyword>
<evidence type="ECO:0000256" key="6">
    <source>
        <dbReference type="SAM" id="SignalP"/>
    </source>
</evidence>
<feature type="chain" id="PRO_5045327583" evidence="6">
    <location>
        <begin position="23"/>
        <end position="152"/>
    </location>
</feature>
<dbReference type="Proteomes" id="UP001208938">
    <property type="component" value="Unassembled WGS sequence"/>
</dbReference>
<dbReference type="SUPFAM" id="SSF47175">
    <property type="entry name" value="Cytochromes"/>
    <property type="match status" value="1"/>
</dbReference>
<keyword evidence="6" id="KW-0732">Signal</keyword>
<organism evidence="7 8">
    <name type="scientific">Pararhodobacter zhoushanensis</name>
    <dbReference type="NCBI Taxonomy" id="2479545"/>
    <lineage>
        <taxon>Bacteria</taxon>
        <taxon>Pseudomonadati</taxon>
        <taxon>Pseudomonadota</taxon>
        <taxon>Alphaproteobacteria</taxon>
        <taxon>Rhodobacterales</taxon>
        <taxon>Paracoccaceae</taxon>
        <taxon>Pararhodobacter</taxon>
    </lineage>
</organism>
<dbReference type="InterPro" id="IPR002321">
    <property type="entry name" value="Cyt_c_II"/>
</dbReference>
<evidence type="ECO:0000256" key="2">
    <source>
        <dbReference type="ARBA" id="ARBA00022617"/>
    </source>
</evidence>
<name>A0ABT3GZI2_9RHOB</name>
<keyword evidence="3" id="KW-0479">Metal-binding</keyword>
<dbReference type="PRINTS" id="PR00608">
    <property type="entry name" value="CYTCHROMECII"/>
</dbReference>
<evidence type="ECO:0000256" key="5">
    <source>
        <dbReference type="ARBA" id="ARBA00023004"/>
    </source>
</evidence>
<keyword evidence="5" id="KW-0408">Iron</keyword>
<evidence type="ECO:0000256" key="3">
    <source>
        <dbReference type="ARBA" id="ARBA00022723"/>
    </source>
</evidence>
<evidence type="ECO:0000256" key="1">
    <source>
        <dbReference type="ARBA" id="ARBA00022448"/>
    </source>
</evidence>
<evidence type="ECO:0000313" key="8">
    <source>
        <dbReference type="Proteomes" id="UP001208938"/>
    </source>
</evidence>
<proteinExistence type="predicted"/>
<dbReference type="PIRSF" id="PIRSF000027">
    <property type="entry name" value="Cytc_c_prime"/>
    <property type="match status" value="1"/>
</dbReference>
<dbReference type="PROSITE" id="PS51009">
    <property type="entry name" value="CYTCII"/>
    <property type="match status" value="1"/>
</dbReference>
<dbReference type="InterPro" id="IPR015984">
    <property type="entry name" value="Cyt_c_prime_subgr"/>
</dbReference>
<protein>
    <submittedName>
        <fullName evidence="7">Cytochrome c</fullName>
    </submittedName>
</protein>
<keyword evidence="4" id="KW-0249">Electron transport</keyword>
<dbReference type="EMBL" id="JAPDFL010000001">
    <property type="protein sequence ID" value="MCW1932944.1"/>
    <property type="molecule type" value="Genomic_DNA"/>
</dbReference>
<comment type="caution">
    <text evidence="7">The sequence shown here is derived from an EMBL/GenBank/DDBJ whole genome shotgun (WGS) entry which is preliminary data.</text>
</comment>
<accession>A0ABT3GZI2</accession>
<dbReference type="InterPro" id="IPR010980">
    <property type="entry name" value="Cyt_c/b562"/>
</dbReference>
<evidence type="ECO:0000313" key="7">
    <source>
        <dbReference type="EMBL" id="MCW1932944.1"/>
    </source>
</evidence>
<evidence type="ECO:0000256" key="4">
    <source>
        <dbReference type="ARBA" id="ARBA00022982"/>
    </source>
</evidence>
<dbReference type="Gene3D" id="1.20.120.10">
    <property type="entry name" value="Cytochrome c/b562"/>
    <property type="match status" value="1"/>
</dbReference>
<dbReference type="Pfam" id="PF01322">
    <property type="entry name" value="Cytochrom_C_2"/>
    <property type="match status" value="1"/>
</dbReference>
<reference evidence="7 8" key="1">
    <citation type="submission" date="2022-10" db="EMBL/GenBank/DDBJ databases">
        <title>Pararhodobacter sp. nov., isolated from marine algae.</title>
        <authorList>
            <person name="Choi B.J."/>
            <person name="Kim J.M."/>
            <person name="Lee J.K."/>
            <person name="Choi D.G."/>
            <person name="Jeon C.O."/>
        </authorList>
    </citation>
    <scope>NUCLEOTIDE SEQUENCE [LARGE SCALE GENOMIC DNA]</scope>
    <source>
        <strain evidence="7 8">ZQ420</strain>
    </source>
</reference>
<keyword evidence="1" id="KW-0813">Transport</keyword>
<feature type="signal peptide" evidence="6">
    <location>
        <begin position="1"/>
        <end position="22"/>
    </location>
</feature>
<dbReference type="RefSeq" id="WP_264505897.1">
    <property type="nucleotide sequence ID" value="NZ_JAPDFL010000001.1"/>
</dbReference>
<sequence>MTSRFAALALAAAVAFPSLASAQEVDPNVHARQALMDLYAYNLGVLGAMAQARMPYDADAASSAATSLYHLARSGSARMWPAGTDSMSIEGTRALPAIWDDMAGFGEDFMALQTATETMMNAAGTDLASLQGAMGPLGSACGACHQSFRQPQ</sequence>
<gene>
    <name evidence="7" type="ORF">OKW52_11925</name>
</gene>
<keyword evidence="8" id="KW-1185">Reference proteome</keyword>